<evidence type="ECO:0000313" key="2">
    <source>
        <dbReference type="Proteomes" id="UP000263642"/>
    </source>
</evidence>
<accession>A0A3D3R601</accession>
<protein>
    <submittedName>
        <fullName evidence="1">Uncharacterized protein</fullName>
    </submittedName>
</protein>
<evidence type="ECO:0000313" key="1">
    <source>
        <dbReference type="EMBL" id="HCO24225.1"/>
    </source>
</evidence>
<feature type="non-terminal residue" evidence="1">
    <location>
        <position position="1"/>
    </location>
</feature>
<comment type="caution">
    <text evidence="1">The sequence shown here is derived from an EMBL/GenBank/DDBJ whole genome shotgun (WGS) entry which is preliminary data.</text>
</comment>
<feature type="non-terminal residue" evidence="1">
    <location>
        <position position="79"/>
    </location>
</feature>
<reference evidence="1 2" key="1">
    <citation type="journal article" date="2018" name="Nat. Biotechnol.">
        <title>A standardized bacterial taxonomy based on genome phylogeny substantially revises the tree of life.</title>
        <authorList>
            <person name="Parks D.H."/>
            <person name="Chuvochina M."/>
            <person name="Waite D.W."/>
            <person name="Rinke C."/>
            <person name="Skarshewski A."/>
            <person name="Chaumeil P.A."/>
            <person name="Hugenholtz P."/>
        </authorList>
    </citation>
    <scope>NUCLEOTIDE SEQUENCE [LARGE SCALE GENOMIC DNA]</scope>
    <source>
        <strain evidence="1">UBA9375</strain>
    </source>
</reference>
<organism evidence="1 2">
    <name type="scientific">Gimesia maris</name>
    <dbReference type="NCBI Taxonomy" id="122"/>
    <lineage>
        <taxon>Bacteria</taxon>
        <taxon>Pseudomonadati</taxon>
        <taxon>Planctomycetota</taxon>
        <taxon>Planctomycetia</taxon>
        <taxon>Planctomycetales</taxon>
        <taxon>Planctomycetaceae</taxon>
        <taxon>Gimesia</taxon>
    </lineage>
</organism>
<name>A0A3D3R601_9PLAN</name>
<dbReference type="InterPro" id="IPR029044">
    <property type="entry name" value="Nucleotide-diphossugar_trans"/>
</dbReference>
<dbReference type="EMBL" id="DQAY01000085">
    <property type="protein sequence ID" value="HCO24225.1"/>
    <property type="molecule type" value="Genomic_DNA"/>
</dbReference>
<gene>
    <name evidence="1" type="ORF">DIT97_14715</name>
</gene>
<proteinExistence type="predicted"/>
<dbReference type="AlphaFoldDB" id="A0A3D3R601"/>
<dbReference type="Proteomes" id="UP000263642">
    <property type="component" value="Unassembled WGS sequence"/>
</dbReference>
<sequence length="79" mass="8228">LADSTTSGPPITTSDKRSNLEMLSKQGAIAVFVKTPGYSPLKTRLAQSVGTVQAEQFHILSAKAVAAVVQSVANQKSVT</sequence>
<dbReference type="Gene3D" id="3.90.550.10">
    <property type="entry name" value="Spore Coat Polysaccharide Biosynthesis Protein SpsA, Chain A"/>
    <property type="match status" value="1"/>
</dbReference>